<organism evidence="3 4">
    <name type="scientific">Alkaliphilus hydrothermalis</name>
    <dbReference type="NCBI Taxonomy" id="1482730"/>
    <lineage>
        <taxon>Bacteria</taxon>
        <taxon>Bacillati</taxon>
        <taxon>Bacillota</taxon>
        <taxon>Clostridia</taxon>
        <taxon>Peptostreptococcales</taxon>
        <taxon>Natronincolaceae</taxon>
        <taxon>Alkaliphilus</taxon>
    </lineage>
</organism>
<reference evidence="3 4" key="1">
    <citation type="submission" date="2021-01" db="EMBL/GenBank/DDBJ databases">
        <title>Genomic Encyclopedia of Type Strains, Phase IV (KMG-IV): sequencing the most valuable type-strain genomes for metagenomic binning, comparative biology and taxonomic classification.</title>
        <authorList>
            <person name="Goeker M."/>
        </authorList>
    </citation>
    <scope>NUCLEOTIDE SEQUENCE [LARGE SCALE GENOMIC DNA]</scope>
    <source>
        <strain evidence="3 4">DSM 25890</strain>
    </source>
</reference>
<dbReference type="Pfam" id="PF11738">
    <property type="entry name" value="DUF3298"/>
    <property type="match status" value="1"/>
</dbReference>
<feature type="domain" description="DUF3298" evidence="2">
    <location>
        <begin position="218"/>
        <end position="298"/>
    </location>
</feature>
<protein>
    <recommendedName>
        <fullName evidence="2">DUF3298 domain-containing protein</fullName>
    </recommendedName>
</protein>
<dbReference type="Gene3D" id="3.90.640.20">
    <property type="entry name" value="Heat-shock cognate protein, ATPase"/>
    <property type="match status" value="1"/>
</dbReference>
<gene>
    <name evidence="3" type="ORF">JOC73_000986</name>
</gene>
<accession>A0ABS2NNF4</accession>
<dbReference type="Proteomes" id="UP001314796">
    <property type="component" value="Unassembled WGS sequence"/>
</dbReference>
<evidence type="ECO:0000259" key="2">
    <source>
        <dbReference type="Pfam" id="PF11738"/>
    </source>
</evidence>
<evidence type="ECO:0000313" key="4">
    <source>
        <dbReference type="Proteomes" id="UP001314796"/>
    </source>
</evidence>
<name>A0ABS2NNF4_9FIRM</name>
<keyword evidence="1" id="KW-1133">Transmembrane helix</keyword>
<keyword evidence="1" id="KW-0472">Membrane</keyword>
<dbReference type="RefSeq" id="WP_204400738.1">
    <property type="nucleotide sequence ID" value="NZ_JAFBEE010000004.1"/>
</dbReference>
<evidence type="ECO:0000256" key="1">
    <source>
        <dbReference type="SAM" id="Phobius"/>
    </source>
</evidence>
<keyword evidence="1" id="KW-0812">Transmembrane</keyword>
<evidence type="ECO:0000313" key="3">
    <source>
        <dbReference type="EMBL" id="MBM7614475.1"/>
    </source>
</evidence>
<sequence>MNRMDQLKSEYKNIEIPEELDFIVDKAIKEVKTELEGESKAKGEKELEKEAGNEIGRKRKMKLRKKLLAAAAIAVIFIGSINASSTVANAMEKIPVVGELVKVLTFREFTFNEDTFNANIKVPVIDGLENIDLQNTINQKYYEENKALYEEFMKDIEKLKEAGGGHLGVDSGYIIKTDNDQILSIGRYVVNTVGSSSTTMQYDTIDKKNEILVTLPSLFINESYQERISENIKEQMLKEMSNDSDKVYWVKEGDIEPFVSIKLNQDFYINDIGQLVISFDKYVVAPGYMGVVEFVIPTEVIEDLLVSSEYIR</sequence>
<dbReference type="Gene3D" id="3.30.565.40">
    <property type="entry name" value="Fervidobacterium nodosum Rt17-B1 like"/>
    <property type="match status" value="1"/>
</dbReference>
<dbReference type="InterPro" id="IPR021729">
    <property type="entry name" value="DUF3298"/>
</dbReference>
<dbReference type="InterPro" id="IPR037126">
    <property type="entry name" value="PdaC/RsiV-like_sf"/>
</dbReference>
<keyword evidence="4" id="KW-1185">Reference proteome</keyword>
<feature type="transmembrane region" description="Helical" evidence="1">
    <location>
        <begin position="67"/>
        <end position="85"/>
    </location>
</feature>
<comment type="caution">
    <text evidence="3">The sequence shown here is derived from an EMBL/GenBank/DDBJ whole genome shotgun (WGS) entry which is preliminary data.</text>
</comment>
<dbReference type="EMBL" id="JAFBEE010000004">
    <property type="protein sequence ID" value="MBM7614475.1"/>
    <property type="molecule type" value="Genomic_DNA"/>
</dbReference>
<proteinExistence type="predicted"/>